<gene>
    <name evidence="3" type="ORF">SAMD00023353_1000710</name>
</gene>
<reference evidence="3" key="1">
    <citation type="submission" date="2016-03" db="EMBL/GenBank/DDBJ databases">
        <title>Draft genome sequence of Rosellinia necatrix.</title>
        <authorList>
            <person name="Kanematsu S."/>
        </authorList>
    </citation>
    <scope>NUCLEOTIDE SEQUENCE [LARGE SCALE GENOMIC DNA]</scope>
    <source>
        <strain evidence="3">W97</strain>
    </source>
</reference>
<dbReference type="STRING" id="77044.A0A1W2TBX2"/>
<dbReference type="AlphaFoldDB" id="A0A1W2TBX2"/>
<protein>
    <recommendedName>
        <fullName evidence="5">Circumsporozoite protein</fullName>
    </recommendedName>
</protein>
<dbReference type="OMA" id="KCTPTID"/>
<evidence type="ECO:0008006" key="5">
    <source>
        <dbReference type="Google" id="ProtNLM"/>
    </source>
</evidence>
<feature type="region of interest" description="Disordered" evidence="1">
    <location>
        <begin position="175"/>
        <end position="254"/>
    </location>
</feature>
<organism evidence="3">
    <name type="scientific">Rosellinia necatrix</name>
    <name type="common">White root-rot fungus</name>
    <dbReference type="NCBI Taxonomy" id="77044"/>
    <lineage>
        <taxon>Eukaryota</taxon>
        <taxon>Fungi</taxon>
        <taxon>Dikarya</taxon>
        <taxon>Ascomycota</taxon>
        <taxon>Pezizomycotina</taxon>
        <taxon>Sordariomycetes</taxon>
        <taxon>Xylariomycetidae</taxon>
        <taxon>Xylariales</taxon>
        <taxon>Xylariaceae</taxon>
        <taxon>Rosellinia</taxon>
    </lineage>
</organism>
<feature type="compositionally biased region" description="Low complexity" evidence="1">
    <location>
        <begin position="175"/>
        <end position="207"/>
    </location>
</feature>
<evidence type="ECO:0000313" key="3">
    <source>
        <dbReference type="EMBL" id="GAP85436.1"/>
    </source>
</evidence>
<keyword evidence="2" id="KW-0732">Signal</keyword>
<dbReference type="Proteomes" id="UP000054516">
    <property type="component" value="Unassembled WGS sequence"/>
</dbReference>
<feature type="signal peptide" evidence="2">
    <location>
        <begin position="1"/>
        <end position="17"/>
    </location>
</feature>
<dbReference type="EMBL" id="DF977455">
    <property type="protein sequence ID" value="GAP85436.1"/>
    <property type="molecule type" value="Genomic_DNA"/>
</dbReference>
<name>A0A1W2TBX2_ROSNE</name>
<accession>A0A1W2TBX2</accession>
<proteinExistence type="predicted"/>
<dbReference type="OrthoDB" id="2141239at2759"/>
<evidence type="ECO:0000313" key="4">
    <source>
        <dbReference type="Proteomes" id="UP000054516"/>
    </source>
</evidence>
<keyword evidence="4" id="KW-1185">Reference proteome</keyword>
<evidence type="ECO:0000256" key="2">
    <source>
        <dbReference type="SAM" id="SignalP"/>
    </source>
</evidence>
<feature type="chain" id="PRO_5010735428" description="Circumsporozoite protein" evidence="2">
    <location>
        <begin position="18"/>
        <end position="397"/>
    </location>
</feature>
<evidence type="ECO:0000256" key="1">
    <source>
        <dbReference type="SAM" id="MobiDB-lite"/>
    </source>
</evidence>
<sequence>MYTKAALTSVLLAVAEARFAQEQIPVADISSLSNFGQPGEAPTLAGAVPGVLLAAADPCAKLTLADQIVSTLGNDPEVIAAAQKLVAAEQNFNPFAVSIPNICGDASLPATEELRGIIPLVDPDVVGSDTENANSASSLQSPFDATGLSVADVMIAQGFSNFTVNGAAAGGNAGNNNGNAGNDNTNDNNNNNGNNNNNNNNNNGGNNSAAPTATLRCGGSKTTAAPAATTTAATDNNNNNNNNNDANNGNDANTGNGAGAAVGAGAVSDAVTGTFAGFEASSLGLDFGTCVPTVKFEESLNGRKAGEFTFQAQDPVVNKGQQEALNPNIIFNRICDQLGNVCGAADDAIAACRDAQSSLGGGAKDATTADAWNEALGFAGADINPDNAPQAGLVGHT</sequence>
<feature type="compositionally biased region" description="Low complexity" evidence="1">
    <location>
        <begin position="222"/>
        <end position="254"/>
    </location>
</feature>